<sequence>METDATISHFAHLDLHADDIAFRDWLQRKKAQRRLRTKTDSTSAALSTRTTSPASAAVLPTSDVKSPPPRSKKSLSVSLDYEEISEPKSVIISAQQPQQTELDALLQQRARSQQAFLAWVQRKEEEKVNLEEKQRRKQARESKQAQVTQQQESLRRKRQQEAIRKWQVEKDLEKAKLESLQDAQKREQEKINEEKRRQSEDAFNKWAQEKLKQQQQQQQEQNKNIFNPFVAHLQRWIDVNPTIVKYNEHIDKQARRKSRNPPPQELLSPPHLYRDFPLYQSSAPNYIIKYPSQVASGGVGLSLAMFDNKTNTQSVPPPAPREPQVKQGVVKKTIQKLHKQKFK</sequence>
<name>A0AAD5T523_9FUNG</name>
<feature type="region of interest" description="Disordered" evidence="1">
    <location>
        <begin position="309"/>
        <end position="330"/>
    </location>
</feature>
<dbReference type="AlphaFoldDB" id="A0AAD5T523"/>
<evidence type="ECO:0000256" key="1">
    <source>
        <dbReference type="SAM" id="MobiDB-lite"/>
    </source>
</evidence>
<proteinExistence type="predicted"/>
<reference evidence="2" key="1">
    <citation type="submission" date="2020-05" db="EMBL/GenBank/DDBJ databases">
        <title>Phylogenomic resolution of chytrid fungi.</title>
        <authorList>
            <person name="Stajich J.E."/>
            <person name="Amses K."/>
            <person name="Simmons R."/>
            <person name="Seto K."/>
            <person name="Myers J."/>
            <person name="Bonds A."/>
            <person name="Quandt C.A."/>
            <person name="Barry K."/>
            <person name="Liu P."/>
            <person name="Grigoriev I."/>
            <person name="Longcore J.E."/>
            <person name="James T.Y."/>
        </authorList>
    </citation>
    <scope>NUCLEOTIDE SEQUENCE</scope>
    <source>
        <strain evidence="2">JEL0513</strain>
    </source>
</reference>
<dbReference type="EMBL" id="JADGJH010000577">
    <property type="protein sequence ID" value="KAJ3126072.1"/>
    <property type="molecule type" value="Genomic_DNA"/>
</dbReference>
<protein>
    <submittedName>
        <fullName evidence="2">Uncharacterized protein</fullName>
    </submittedName>
</protein>
<feature type="compositionally biased region" description="Low complexity" evidence="1">
    <location>
        <begin position="40"/>
        <end position="65"/>
    </location>
</feature>
<accession>A0AAD5T523</accession>
<feature type="region of interest" description="Disordered" evidence="1">
    <location>
        <begin position="251"/>
        <end position="271"/>
    </location>
</feature>
<comment type="caution">
    <text evidence="2">The sequence shown here is derived from an EMBL/GenBank/DDBJ whole genome shotgun (WGS) entry which is preliminary data.</text>
</comment>
<evidence type="ECO:0000313" key="2">
    <source>
        <dbReference type="EMBL" id="KAJ3126072.1"/>
    </source>
</evidence>
<feature type="compositionally biased region" description="Basic and acidic residues" evidence="1">
    <location>
        <begin position="129"/>
        <end position="143"/>
    </location>
</feature>
<keyword evidence="3" id="KW-1185">Reference proteome</keyword>
<organism evidence="2 3">
    <name type="scientific">Physocladia obscura</name>
    <dbReference type="NCBI Taxonomy" id="109957"/>
    <lineage>
        <taxon>Eukaryota</taxon>
        <taxon>Fungi</taxon>
        <taxon>Fungi incertae sedis</taxon>
        <taxon>Chytridiomycota</taxon>
        <taxon>Chytridiomycota incertae sedis</taxon>
        <taxon>Chytridiomycetes</taxon>
        <taxon>Chytridiales</taxon>
        <taxon>Chytriomycetaceae</taxon>
        <taxon>Physocladia</taxon>
    </lineage>
</organism>
<feature type="region of interest" description="Disordered" evidence="1">
    <location>
        <begin position="179"/>
        <end position="199"/>
    </location>
</feature>
<dbReference type="Proteomes" id="UP001211907">
    <property type="component" value="Unassembled WGS sequence"/>
</dbReference>
<feature type="region of interest" description="Disordered" evidence="1">
    <location>
        <begin position="129"/>
        <end position="156"/>
    </location>
</feature>
<evidence type="ECO:0000313" key="3">
    <source>
        <dbReference type="Proteomes" id="UP001211907"/>
    </source>
</evidence>
<gene>
    <name evidence="2" type="ORF">HK100_010449</name>
</gene>
<feature type="region of interest" description="Disordered" evidence="1">
    <location>
        <begin position="33"/>
        <end position="76"/>
    </location>
</feature>